<sequence length="147" mass="16715">MASKNLVTSAAKGRTPSDPTVLVESWCVLQDIDERGIEVSIDLETCCTHGYFLQAQAIYPEMVRMFWRNAKLVEDKTIISIVLDKEVVLNKISISEVSSCERTSNCFHGIYEGTNIVERKLYDEIFSKGLMGKKKIYKKLCDIGKIW</sequence>
<protein>
    <submittedName>
        <fullName evidence="1">Uncharacterized protein</fullName>
    </submittedName>
</protein>
<proteinExistence type="predicted"/>
<gene>
    <name evidence="1" type="ORF">VNO80_01074</name>
</gene>
<dbReference type="AlphaFoldDB" id="A0AAN9RMI2"/>
<keyword evidence="2" id="KW-1185">Reference proteome</keyword>
<accession>A0AAN9RMI2</accession>
<evidence type="ECO:0000313" key="1">
    <source>
        <dbReference type="EMBL" id="KAK7382265.1"/>
    </source>
</evidence>
<comment type="caution">
    <text evidence="1">The sequence shown here is derived from an EMBL/GenBank/DDBJ whole genome shotgun (WGS) entry which is preliminary data.</text>
</comment>
<dbReference type="EMBL" id="JAYMYR010000001">
    <property type="protein sequence ID" value="KAK7382265.1"/>
    <property type="molecule type" value="Genomic_DNA"/>
</dbReference>
<name>A0AAN9RMI2_PHACN</name>
<reference evidence="1 2" key="1">
    <citation type="submission" date="2024-01" db="EMBL/GenBank/DDBJ databases">
        <title>The genomes of 5 underutilized Papilionoideae crops provide insights into root nodulation and disease resistanc.</title>
        <authorList>
            <person name="Jiang F."/>
        </authorList>
    </citation>
    <scope>NUCLEOTIDE SEQUENCE [LARGE SCALE GENOMIC DNA]</scope>
    <source>
        <strain evidence="1">JINMINGXINNONG_FW02</strain>
        <tissue evidence="1">Leaves</tissue>
    </source>
</reference>
<organism evidence="1 2">
    <name type="scientific">Phaseolus coccineus</name>
    <name type="common">Scarlet runner bean</name>
    <name type="synonym">Phaseolus multiflorus</name>
    <dbReference type="NCBI Taxonomy" id="3886"/>
    <lineage>
        <taxon>Eukaryota</taxon>
        <taxon>Viridiplantae</taxon>
        <taxon>Streptophyta</taxon>
        <taxon>Embryophyta</taxon>
        <taxon>Tracheophyta</taxon>
        <taxon>Spermatophyta</taxon>
        <taxon>Magnoliopsida</taxon>
        <taxon>eudicotyledons</taxon>
        <taxon>Gunneridae</taxon>
        <taxon>Pentapetalae</taxon>
        <taxon>rosids</taxon>
        <taxon>fabids</taxon>
        <taxon>Fabales</taxon>
        <taxon>Fabaceae</taxon>
        <taxon>Papilionoideae</taxon>
        <taxon>50 kb inversion clade</taxon>
        <taxon>NPAAA clade</taxon>
        <taxon>indigoferoid/millettioid clade</taxon>
        <taxon>Phaseoleae</taxon>
        <taxon>Phaseolus</taxon>
    </lineage>
</organism>
<dbReference type="Proteomes" id="UP001374584">
    <property type="component" value="Unassembled WGS sequence"/>
</dbReference>
<evidence type="ECO:0000313" key="2">
    <source>
        <dbReference type="Proteomes" id="UP001374584"/>
    </source>
</evidence>